<proteinExistence type="predicted"/>
<organism evidence="2 3">
    <name type="scientific">Gossypium australe</name>
    <dbReference type="NCBI Taxonomy" id="47621"/>
    <lineage>
        <taxon>Eukaryota</taxon>
        <taxon>Viridiplantae</taxon>
        <taxon>Streptophyta</taxon>
        <taxon>Embryophyta</taxon>
        <taxon>Tracheophyta</taxon>
        <taxon>Spermatophyta</taxon>
        <taxon>Magnoliopsida</taxon>
        <taxon>eudicotyledons</taxon>
        <taxon>Gunneridae</taxon>
        <taxon>Pentapetalae</taxon>
        <taxon>rosids</taxon>
        <taxon>malvids</taxon>
        <taxon>Malvales</taxon>
        <taxon>Malvaceae</taxon>
        <taxon>Malvoideae</taxon>
        <taxon>Gossypium</taxon>
    </lineage>
</organism>
<evidence type="ECO:0000313" key="2">
    <source>
        <dbReference type="EMBL" id="KAA3467392.1"/>
    </source>
</evidence>
<reference evidence="3" key="1">
    <citation type="journal article" date="2019" name="Plant Biotechnol. J.">
        <title>Genome sequencing of the Australian wild diploid species Gossypium australe highlights disease resistance and delayed gland morphogenesis.</title>
        <authorList>
            <person name="Cai Y."/>
            <person name="Cai X."/>
            <person name="Wang Q."/>
            <person name="Wang P."/>
            <person name="Zhang Y."/>
            <person name="Cai C."/>
            <person name="Xu Y."/>
            <person name="Wang K."/>
            <person name="Zhou Z."/>
            <person name="Wang C."/>
            <person name="Geng S."/>
            <person name="Li B."/>
            <person name="Dong Q."/>
            <person name="Hou Y."/>
            <person name="Wang H."/>
            <person name="Ai P."/>
            <person name="Liu Z."/>
            <person name="Yi F."/>
            <person name="Sun M."/>
            <person name="An G."/>
            <person name="Cheng J."/>
            <person name="Zhang Y."/>
            <person name="Shi Q."/>
            <person name="Xie Y."/>
            <person name="Shi X."/>
            <person name="Chang Y."/>
            <person name="Huang F."/>
            <person name="Chen Y."/>
            <person name="Hong S."/>
            <person name="Mi L."/>
            <person name="Sun Q."/>
            <person name="Zhang L."/>
            <person name="Zhou B."/>
            <person name="Peng R."/>
            <person name="Zhang X."/>
            <person name="Liu F."/>
        </authorList>
    </citation>
    <scope>NUCLEOTIDE SEQUENCE [LARGE SCALE GENOMIC DNA]</scope>
    <source>
        <strain evidence="3">cv. PA1801</strain>
    </source>
</reference>
<feature type="coiled-coil region" evidence="1">
    <location>
        <begin position="142"/>
        <end position="169"/>
    </location>
</feature>
<accession>A0A5B6VE58</accession>
<sequence>MRSPYTRLEKDSKSYCVNAITIGFHIASNSKHFIMVSMHTQDASANGALLSKTYNEAYEIIDGIATSERRVAGVQEVDALTSLSTQVSSISSMLKQFTINGLCYVAAQPRIHYKRGGPNNNYMQHRSNQPLGFNQQLLNAYIAKNDALIKGQETTLENLENQVGQLANELKSKPQGVVPSNIENPSTVESLNNLENLLKAYMAKNDAT</sequence>
<dbReference type="Proteomes" id="UP000325315">
    <property type="component" value="Unassembled WGS sequence"/>
</dbReference>
<comment type="caution">
    <text evidence="2">The sequence shown here is derived from an EMBL/GenBank/DDBJ whole genome shotgun (WGS) entry which is preliminary data.</text>
</comment>
<name>A0A5B6VE58_9ROSI</name>
<evidence type="ECO:0000313" key="3">
    <source>
        <dbReference type="Proteomes" id="UP000325315"/>
    </source>
</evidence>
<dbReference type="EMBL" id="SMMG02000007">
    <property type="protein sequence ID" value="KAA3467392.1"/>
    <property type="molecule type" value="Genomic_DNA"/>
</dbReference>
<dbReference type="AlphaFoldDB" id="A0A5B6VE58"/>
<protein>
    <submittedName>
        <fullName evidence="2">Uncharacterized protein</fullName>
    </submittedName>
</protein>
<evidence type="ECO:0000256" key="1">
    <source>
        <dbReference type="SAM" id="Coils"/>
    </source>
</evidence>
<keyword evidence="3" id="KW-1185">Reference proteome</keyword>
<keyword evidence="1" id="KW-0175">Coiled coil</keyword>
<gene>
    <name evidence="2" type="ORF">EPI10_002407</name>
</gene>